<dbReference type="EMBL" id="JQ267518">
    <property type="protein sequence ID" value="AFE86105.1"/>
    <property type="molecule type" value="Genomic_DNA"/>
</dbReference>
<accession>A0A0A6Z580</accession>
<sequence length="108" mass="12698">MLTPAETAALYWKMLEQQRSMGLKSLRDIPVQLRKLAPLQWRTGFEYREGLRLLEGWYAYSPESAQKALGELKFDVVGQLHRLGYKGARRAFYEAIQDYYDWRVSYAS</sequence>
<name>A0A0A6Z580_9CAUD</name>
<evidence type="ECO:0000313" key="2">
    <source>
        <dbReference type="Proteomes" id="UP000030740"/>
    </source>
</evidence>
<organism evidence="1 2">
    <name type="scientific">Enterobacter phage phiKDA1</name>
    <dbReference type="NCBI Taxonomy" id="1147139"/>
    <lineage>
        <taxon>Viruses</taxon>
        <taxon>Duplodnaviria</taxon>
        <taxon>Heunggongvirae</taxon>
        <taxon>Uroviricota</taxon>
        <taxon>Caudoviricetes</taxon>
        <taxon>Autographivirales</taxon>
        <taxon>Autoscriptoviridae</taxon>
        <taxon>Slopekvirinae</taxon>
        <taxon>Koutsourovirus</taxon>
        <taxon>Koutsourovirus Pec</taxon>
        <taxon>Koutsourovirus KDA1</taxon>
    </lineage>
</organism>
<keyword evidence="2" id="KW-1185">Reference proteome</keyword>
<dbReference type="Proteomes" id="UP000030740">
    <property type="component" value="Segment"/>
</dbReference>
<evidence type="ECO:0000313" key="1">
    <source>
        <dbReference type="EMBL" id="AFE86105.1"/>
    </source>
</evidence>
<proteinExistence type="predicted"/>
<protein>
    <submittedName>
        <fullName evidence="1">Uncharacterized protein</fullName>
    </submittedName>
</protein>
<gene>
    <name evidence="1" type="ORF">phiKDA1_12</name>
</gene>
<reference evidence="1 2" key="1">
    <citation type="submission" date="2011-12" db="EMBL/GenBank/DDBJ databases">
        <title>Genome of multiresistant Enterobacter cloacae podovirus phiKDA1 - a new EPS depolymerase producing member of phiKMV supergroup.</title>
        <authorList>
            <person name="Dabrowski K."/>
            <person name="Hejnowicz M.S."/>
            <person name="Gajewska J."/>
            <person name="Lobocka M.B."/>
        </authorList>
    </citation>
    <scope>NUCLEOTIDE SEQUENCE [LARGE SCALE GENOMIC DNA]</scope>
</reference>